<comment type="caution">
    <text evidence="16">The sequence shown here is derived from an EMBL/GenBank/DDBJ whole genome shotgun (WGS) entry which is preliminary data.</text>
</comment>
<evidence type="ECO:0000256" key="5">
    <source>
        <dbReference type="ARBA" id="ARBA00022553"/>
    </source>
</evidence>
<keyword evidence="17" id="KW-1185">Reference proteome</keyword>
<feature type="transmembrane region" description="Helical" evidence="14">
    <location>
        <begin position="67"/>
        <end position="87"/>
    </location>
</feature>
<dbReference type="SMART" id="SM00388">
    <property type="entry name" value="HisKA"/>
    <property type="match status" value="1"/>
</dbReference>
<keyword evidence="8" id="KW-0547">Nucleotide-binding</keyword>
<dbReference type="EC" id="2.7.13.3" evidence="3"/>
<dbReference type="PROSITE" id="PS50109">
    <property type="entry name" value="HIS_KIN"/>
    <property type="match status" value="1"/>
</dbReference>
<feature type="domain" description="Histidine kinase" evidence="15">
    <location>
        <begin position="152"/>
        <end position="368"/>
    </location>
</feature>
<comment type="subcellular location">
    <subcellularLocation>
        <location evidence="2">Cell membrane</location>
        <topology evidence="2">Multi-pass membrane protein</topology>
    </subcellularLocation>
</comment>
<evidence type="ECO:0000256" key="2">
    <source>
        <dbReference type="ARBA" id="ARBA00004651"/>
    </source>
</evidence>
<dbReference type="AlphaFoldDB" id="A0A3S1D7Q9"/>
<keyword evidence="5" id="KW-0597">Phosphoprotein</keyword>
<evidence type="ECO:0000256" key="1">
    <source>
        <dbReference type="ARBA" id="ARBA00000085"/>
    </source>
</evidence>
<dbReference type="InterPro" id="IPR003594">
    <property type="entry name" value="HATPase_dom"/>
</dbReference>
<keyword evidence="9 16" id="KW-0418">Kinase</keyword>
<gene>
    <name evidence="16" type="ORF">EJP77_07575</name>
</gene>
<evidence type="ECO:0000256" key="3">
    <source>
        <dbReference type="ARBA" id="ARBA00012438"/>
    </source>
</evidence>
<dbReference type="InterPro" id="IPR004358">
    <property type="entry name" value="Sig_transdc_His_kin-like_C"/>
</dbReference>
<dbReference type="RefSeq" id="WP_127198902.1">
    <property type="nucleotide sequence ID" value="NZ_RZNX01000002.1"/>
</dbReference>
<evidence type="ECO:0000256" key="9">
    <source>
        <dbReference type="ARBA" id="ARBA00022777"/>
    </source>
</evidence>
<evidence type="ECO:0000256" key="13">
    <source>
        <dbReference type="ARBA" id="ARBA00023136"/>
    </source>
</evidence>
<keyword evidence="6" id="KW-0808">Transferase</keyword>
<dbReference type="Gene3D" id="3.30.565.10">
    <property type="entry name" value="Histidine kinase-like ATPase, C-terminal domain"/>
    <property type="match status" value="1"/>
</dbReference>
<dbReference type="InterPro" id="IPR005467">
    <property type="entry name" value="His_kinase_dom"/>
</dbReference>
<evidence type="ECO:0000256" key="8">
    <source>
        <dbReference type="ARBA" id="ARBA00022741"/>
    </source>
</evidence>
<dbReference type="GO" id="GO:0005524">
    <property type="term" value="F:ATP binding"/>
    <property type="evidence" value="ECO:0007669"/>
    <property type="project" value="UniProtKB-KW"/>
</dbReference>
<keyword evidence="13 14" id="KW-0472">Membrane</keyword>
<dbReference type="PANTHER" id="PTHR45528:SF1">
    <property type="entry name" value="SENSOR HISTIDINE KINASE CPXA"/>
    <property type="match status" value="1"/>
</dbReference>
<dbReference type="PANTHER" id="PTHR45528">
    <property type="entry name" value="SENSOR HISTIDINE KINASE CPXA"/>
    <property type="match status" value="1"/>
</dbReference>
<dbReference type="GO" id="GO:0005886">
    <property type="term" value="C:plasma membrane"/>
    <property type="evidence" value="ECO:0007669"/>
    <property type="project" value="UniProtKB-SubCell"/>
</dbReference>
<name>A0A3S1D7Q9_9BACL</name>
<evidence type="ECO:0000256" key="7">
    <source>
        <dbReference type="ARBA" id="ARBA00022692"/>
    </source>
</evidence>
<dbReference type="GO" id="GO:0000155">
    <property type="term" value="F:phosphorelay sensor kinase activity"/>
    <property type="evidence" value="ECO:0007669"/>
    <property type="project" value="InterPro"/>
</dbReference>
<sequence>MDHRSDYSRLQVKLFFRLMCVIAYVLLAIAFTSTLYWEEKGGRAITGLLASFLQINYLTAINLYRPFFFVWILVVSALLWLIIRGFLRYCVKPLTDIDHRLDMLLLEDPEEINLPEELTSIGQKLNAMKQTMDKRLWDAQSAEQRKNDLVMYLAHDIRTPLTSVIGYLSLLQEAKDMPAEQREKYTDITLDKAYRLEKLINEFFETTRYYLRQIRLDKGDIDLHYMLTQLTDELLPVLSQRGNTAMLRADENLTVYGDPEKLARAFNNLLKNAAAYSYPKTEIEIIAESHTDGVKIVFQNKGKSIPADKLSTIFNKFYRLDEARMSNTGGAGLGLAIVQEIVTLHGGTITVQSGNDTTAFTIVLPSREAES</sequence>
<evidence type="ECO:0000256" key="10">
    <source>
        <dbReference type="ARBA" id="ARBA00022840"/>
    </source>
</evidence>
<keyword evidence="10" id="KW-0067">ATP-binding</keyword>
<comment type="catalytic activity">
    <reaction evidence="1">
        <text>ATP + protein L-histidine = ADP + protein N-phospho-L-histidine.</text>
        <dbReference type="EC" id="2.7.13.3"/>
    </reaction>
</comment>
<evidence type="ECO:0000256" key="11">
    <source>
        <dbReference type="ARBA" id="ARBA00022989"/>
    </source>
</evidence>
<dbReference type="Pfam" id="PF00512">
    <property type="entry name" value="HisKA"/>
    <property type="match status" value="1"/>
</dbReference>
<accession>A0A3S1D7Q9</accession>
<reference evidence="16 17" key="1">
    <citation type="submission" date="2018-12" db="EMBL/GenBank/DDBJ databases">
        <authorList>
            <person name="Sun L."/>
            <person name="Chen Z."/>
        </authorList>
    </citation>
    <scope>NUCLEOTIDE SEQUENCE [LARGE SCALE GENOMIC DNA]</scope>
    <source>
        <strain evidence="16 17">3-5-3</strain>
    </source>
</reference>
<dbReference type="InterPro" id="IPR050398">
    <property type="entry name" value="HssS/ArlS-like"/>
</dbReference>
<dbReference type="SUPFAM" id="SSF47384">
    <property type="entry name" value="Homodimeric domain of signal transducing histidine kinase"/>
    <property type="match status" value="1"/>
</dbReference>
<dbReference type="Pfam" id="PF02518">
    <property type="entry name" value="HATPase_c"/>
    <property type="match status" value="1"/>
</dbReference>
<dbReference type="OrthoDB" id="9792991at2"/>
<dbReference type="Proteomes" id="UP000272464">
    <property type="component" value="Unassembled WGS sequence"/>
</dbReference>
<evidence type="ECO:0000313" key="16">
    <source>
        <dbReference type="EMBL" id="RUT33790.1"/>
    </source>
</evidence>
<keyword evidence="7 14" id="KW-0812">Transmembrane</keyword>
<dbReference type="InterPro" id="IPR003661">
    <property type="entry name" value="HisK_dim/P_dom"/>
</dbReference>
<dbReference type="EMBL" id="RZNX01000002">
    <property type="protein sequence ID" value="RUT33790.1"/>
    <property type="molecule type" value="Genomic_DNA"/>
</dbReference>
<dbReference type="FunFam" id="3.30.565.10:FF:000006">
    <property type="entry name" value="Sensor histidine kinase WalK"/>
    <property type="match status" value="1"/>
</dbReference>
<dbReference type="SMART" id="SM00387">
    <property type="entry name" value="HATPase_c"/>
    <property type="match status" value="1"/>
</dbReference>
<organism evidence="16 17">
    <name type="scientific">Paenibacillus zeisoli</name>
    <dbReference type="NCBI Taxonomy" id="2496267"/>
    <lineage>
        <taxon>Bacteria</taxon>
        <taxon>Bacillati</taxon>
        <taxon>Bacillota</taxon>
        <taxon>Bacilli</taxon>
        <taxon>Bacillales</taxon>
        <taxon>Paenibacillaceae</taxon>
        <taxon>Paenibacillus</taxon>
    </lineage>
</organism>
<evidence type="ECO:0000256" key="4">
    <source>
        <dbReference type="ARBA" id="ARBA00022475"/>
    </source>
</evidence>
<keyword evidence="11 14" id="KW-1133">Transmembrane helix</keyword>
<dbReference type="SUPFAM" id="SSF55874">
    <property type="entry name" value="ATPase domain of HSP90 chaperone/DNA topoisomerase II/histidine kinase"/>
    <property type="match status" value="1"/>
</dbReference>
<keyword evidence="4" id="KW-1003">Cell membrane</keyword>
<dbReference type="InterPro" id="IPR036097">
    <property type="entry name" value="HisK_dim/P_sf"/>
</dbReference>
<evidence type="ECO:0000259" key="15">
    <source>
        <dbReference type="PROSITE" id="PS50109"/>
    </source>
</evidence>
<evidence type="ECO:0000256" key="6">
    <source>
        <dbReference type="ARBA" id="ARBA00022679"/>
    </source>
</evidence>
<proteinExistence type="predicted"/>
<keyword evidence="12" id="KW-0902">Two-component regulatory system</keyword>
<evidence type="ECO:0000313" key="17">
    <source>
        <dbReference type="Proteomes" id="UP000272464"/>
    </source>
</evidence>
<dbReference type="CDD" id="cd00082">
    <property type="entry name" value="HisKA"/>
    <property type="match status" value="1"/>
</dbReference>
<protein>
    <recommendedName>
        <fullName evidence="3">histidine kinase</fullName>
        <ecNumber evidence="3">2.7.13.3</ecNumber>
    </recommendedName>
</protein>
<evidence type="ECO:0000256" key="14">
    <source>
        <dbReference type="SAM" id="Phobius"/>
    </source>
</evidence>
<dbReference type="InterPro" id="IPR036890">
    <property type="entry name" value="HATPase_C_sf"/>
</dbReference>
<dbReference type="PRINTS" id="PR00344">
    <property type="entry name" value="BCTRLSENSOR"/>
</dbReference>
<dbReference type="Gene3D" id="1.10.287.130">
    <property type="match status" value="1"/>
</dbReference>
<evidence type="ECO:0000256" key="12">
    <source>
        <dbReference type="ARBA" id="ARBA00023012"/>
    </source>
</evidence>
<feature type="transmembrane region" description="Helical" evidence="14">
    <location>
        <begin position="14"/>
        <end position="37"/>
    </location>
</feature>